<dbReference type="PANTHER" id="PTHR11339">
    <property type="entry name" value="EXTRACELLULAR MATRIX GLYCOPROTEIN RELATED"/>
    <property type="match status" value="1"/>
</dbReference>
<keyword evidence="6" id="KW-1185">Reference proteome</keyword>
<keyword evidence="1" id="KW-1015">Disulfide bond</keyword>
<keyword evidence="2" id="KW-0325">Glycoprotein</keyword>
<dbReference type="SMART" id="SM00216">
    <property type="entry name" value="VWD"/>
    <property type="match status" value="1"/>
</dbReference>
<dbReference type="PROSITE" id="PS51233">
    <property type="entry name" value="VWFD"/>
    <property type="match status" value="1"/>
</dbReference>
<feature type="region of interest" description="Disordered" evidence="3">
    <location>
        <begin position="548"/>
        <end position="629"/>
    </location>
</feature>
<sequence length="729" mass="78315">MATCKYNNTVEITEVKCEPPPRPTCSNGLTPVRVMDDNGCCWHWECDCESGAPRPSPHLLPSPIPPFPHPLPSPILPFPIPVLCPPPSPIPPSPALPIPPFPHPLPSPSPHSPIPCPPHPSIPPSSALPHSPSPALPHFPIPCPPHPPFPHPLPSPISSIHPFPHPLSSPSPIPPFPRPPSPALPIPPFPHPLPSPISPLPHPLPSPIPQLPHPLPSPIPCPLRLHLLPSPSLAPSLWVGAVGPVSGGQKDPIAVFTEARCHLRDFSQSCFCPIVRGPLPGTRVLLRQERAELGFEPRSGRCGCSGATAAHTPRPPPRSGCSGPSFLQPLPDCALAQPLHPPPVGGHRQRAHSGSLAGYCTGWGDPHYTTFDGLYYSYQGNCTYVLVEEISPTVDNFGVYIDNYHCDVNDRVSCPRTLIVRHETQEVLVKTVQMMPMRVQVGAVWLRVAGTEAPTCRLRCGVPGTASPRPRLEGTARWAPGSRTRQPFPQSSRSILEGPPDPWLACRAGHSLCSRCCLPRTEWGMGLCTPLAKMPLLVRGSLVLRLRRPREPPARGSTIPGASRESSFTGSPLGPGSARKGVGKAGRQGRLSAGAGWRAGGEGQPWSSPRGRPRRSGRQRPPGQLQHTHPVCRRQVQVNGQVVALPYKKYGLEVYQSGINYVVAVPELGALVSYNGLSFSIRLPYHKFGNNTKGQCGEFRGPRAPAAPTVPCPHDLPRGGQPGWGRGCV</sequence>
<feature type="region of interest" description="Disordered" evidence="3">
    <location>
        <begin position="470"/>
        <end position="494"/>
    </location>
</feature>
<dbReference type="EMBL" id="JASSZA010000411">
    <property type="protein sequence ID" value="KAK2081100.1"/>
    <property type="molecule type" value="Genomic_DNA"/>
</dbReference>
<evidence type="ECO:0000256" key="1">
    <source>
        <dbReference type="ARBA" id="ARBA00023157"/>
    </source>
</evidence>
<feature type="domain" description="VWFD" evidence="4">
    <location>
        <begin position="358"/>
        <end position="441"/>
    </location>
</feature>
<evidence type="ECO:0000256" key="3">
    <source>
        <dbReference type="SAM" id="MobiDB-lite"/>
    </source>
</evidence>
<proteinExistence type="predicted"/>
<feature type="compositionally biased region" description="Polar residues" evidence="3">
    <location>
        <begin position="483"/>
        <end position="494"/>
    </location>
</feature>
<gene>
    <name evidence="5" type="ORF">P7K49_040215</name>
</gene>
<protein>
    <recommendedName>
        <fullName evidence="4">VWFD domain-containing protein</fullName>
    </recommendedName>
</protein>
<evidence type="ECO:0000259" key="4">
    <source>
        <dbReference type="PROSITE" id="PS51233"/>
    </source>
</evidence>
<dbReference type="InterPro" id="IPR050780">
    <property type="entry name" value="Mucin_vWF_Thrombospondin_sf"/>
</dbReference>
<accession>A0ABQ9T968</accession>
<evidence type="ECO:0000313" key="6">
    <source>
        <dbReference type="Proteomes" id="UP001266305"/>
    </source>
</evidence>
<evidence type="ECO:0000313" key="5">
    <source>
        <dbReference type="EMBL" id="KAK2081100.1"/>
    </source>
</evidence>
<dbReference type="InterPro" id="IPR001846">
    <property type="entry name" value="VWF_type-D"/>
</dbReference>
<dbReference type="Proteomes" id="UP001266305">
    <property type="component" value="Unassembled WGS sequence"/>
</dbReference>
<dbReference type="Pfam" id="PF00094">
    <property type="entry name" value="VWD"/>
    <property type="match status" value="2"/>
</dbReference>
<dbReference type="PANTHER" id="PTHR11339:SF402">
    <property type="entry name" value="VWFD DOMAIN-CONTAINING PROTEIN"/>
    <property type="match status" value="1"/>
</dbReference>
<reference evidence="5 6" key="1">
    <citation type="submission" date="2023-05" db="EMBL/GenBank/DDBJ databases">
        <title>B98-5 Cell Line De Novo Hybrid Assembly: An Optical Mapping Approach.</title>
        <authorList>
            <person name="Kananen K."/>
            <person name="Auerbach J.A."/>
            <person name="Kautto E."/>
            <person name="Blachly J.S."/>
        </authorList>
    </citation>
    <scope>NUCLEOTIDE SEQUENCE [LARGE SCALE GENOMIC DNA]</scope>
    <source>
        <strain evidence="5">B95-8</strain>
        <tissue evidence="5">Cell line</tissue>
    </source>
</reference>
<organism evidence="5 6">
    <name type="scientific">Saguinus oedipus</name>
    <name type="common">Cotton-top tamarin</name>
    <name type="synonym">Oedipomidas oedipus</name>
    <dbReference type="NCBI Taxonomy" id="9490"/>
    <lineage>
        <taxon>Eukaryota</taxon>
        <taxon>Metazoa</taxon>
        <taxon>Chordata</taxon>
        <taxon>Craniata</taxon>
        <taxon>Vertebrata</taxon>
        <taxon>Euteleostomi</taxon>
        <taxon>Mammalia</taxon>
        <taxon>Eutheria</taxon>
        <taxon>Euarchontoglires</taxon>
        <taxon>Primates</taxon>
        <taxon>Haplorrhini</taxon>
        <taxon>Platyrrhini</taxon>
        <taxon>Cebidae</taxon>
        <taxon>Callitrichinae</taxon>
        <taxon>Saguinus</taxon>
    </lineage>
</organism>
<evidence type="ECO:0000256" key="2">
    <source>
        <dbReference type="ARBA" id="ARBA00023180"/>
    </source>
</evidence>
<name>A0ABQ9T968_SAGOE</name>
<comment type="caution">
    <text evidence="5">The sequence shown here is derived from an EMBL/GenBank/DDBJ whole genome shotgun (WGS) entry which is preliminary data.</text>
</comment>